<evidence type="ECO:0000313" key="2">
    <source>
        <dbReference type="EMBL" id="SIN71340.1"/>
    </source>
</evidence>
<accession>A0A1N6DKR3</accession>
<keyword evidence="1" id="KW-0812">Transmembrane</keyword>
<dbReference type="EMBL" id="FSRC01000001">
    <property type="protein sequence ID" value="SIN71340.1"/>
    <property type="molecule type" value="Genomic_DNA"/>
</dbReference>
<protein>
    <submittedName>
        <fullName evidence="2">Uncharacterized membrane protein</fullName>
    </submittedName>
</protein>
<dbReference type="OrthoDB" id="6399850at2"/>
<keyword evidence="3" id="KW-1185">Reference proteome</keyword>
<evidence type="ECO:0000313" key="3">
    <source>
        <dbReference type="Proteomes" id="UP000185221"/>
    </source>
</evidence>
<reference evidence="3" key="1">
    <citation type="submission" date="2016-11" db="EMBL/GenBank/DDBJ databases">
        <authorList>
            <person name="Varghese N."/>
            <person name="Submissions S."/>
        </authorList>
    </citation>
    <scope>NUCLEOTIDE SEQUENCE [LARGE SCALE GENOMIC DNA]</scope>
    <source>
        <strain evidence="3">DSM 15292</strain>
    </source>
</reference>
<sequence length="232" mass="25920">MDSVINSSENISNKPERGYLLDTLFQGFLILLPLSIVLILLSFSFNFIFKLVAPISSILDPGTDEPHWLINFLSIGILVLFIFIIGALIRHKVGKVYFTRFEKKYLTKVPLYSLIHQTVYQFVGLKKLPFSEVVLIDPFNSGTMMTGFITDQINDELYTIFVPTAPNPTNGNIYHVPKSKITFLNSSTQDAMRTIMGMGTGTCDLIASAGKSFVSSCSEESKKQLDPDFPTD</sequence>
<proteinExistence type="predicted"/>
<keyword evidence="1" id="KW-1133">Transmembrane helix</keyword>
<dbReference type="Pfam" id="PF04367">
    <property type="entry name" value="DUF502"/>
    <property type="match status" value="1"/>
</dbReference>
<feature type="transmembrane region" description="Helical" evidence="1">
    <location>
        <begin position="68"/>
        <end position="89"/>
    </location>
</feature>
<evidence type="ECO:0000256" key="1">
    <source>
        <dbReference type="SAM" id="Phobius"/>
    </source>
</evidence>
<dbReference type="InterPro" id="IPR007462">
    <property type="entry name" value="COV1-like"/>
</dbReference>
<organism evidence="2 3">
    <name type="scientific">Algoriphagus halophilus</name>
    <dbReference type="NCBI Taxonomy" id="226505"/>
    <lineage>
        <taxon>Bacteria</taxon>
        <taxon>Pseudomonadati</taxon>
        <taxon>Bacteroidota</taxon>
        <taxon>Cytophagia</taxon>
        <taxon>Cytophagales</taxon>
        <taxon>Cyclobacteriaceae</taxon>
        <taxon>Algoriphagus</taxon>
    </lineage>
</organism>
<feature type="transmembrane region" description="Helical" evidence="1">
    <location>
        <begin position="24"/>
        <end position="48"/>
    </location>
</feature>
<gene>
    <name evidence="2" type="ORF">SAMN05444394_1065</name>
</gene>
<dbReference type="PANTHER" id="PTHR31876">
    <property type="entry name" value="COV-LIKE PROTEIN 1"/>
    <property type="match status" value="1"/>
</dbReference>
<dbReference type="RefSeq" id="WP_074223758.1">
    <property type="nucleotide sequence ID" value="NZ_FSRC01000001.1"/>
</dbReference>
<name>A0A1N6DKR3_9BACT</name>
<dbReference type="STRING" id="226505.SAMN05444394_1065"/>
<dbReference type="AlphaFoldDB" id="A0A1N6DKR3"/>
<dbReference type="PANTHER" id="PTHR31876:SF26">
    <property type="entry name" value="PROTEIN LIKE COV 2"/>
    <property type="match status" value="1"/>
</dbReference>
<dbReference type="Proteomes" id="UP000185221">
    <property type="component" value="Unassembled WGS sequence"/>
</dbReference>
<keyword evidence="1" id="KW-0472">Membrane</keyword>